<sequence length="79" mass="9311">MTDFIHLPVNILVKKLFDDEKPIDFRFLEYRDETTNEKRFHCPNSSSTSHFPFDILTSSDVEELFETSSMTTKTITTFK</sequence>
<dbReference type="EMBL" id="CAJOBJ010008587">
    <property type="protein sequence ID" value="CAF4116366.1"/>
    <property type="molecule type" value="Genomic_DNA"/>
</dbReference>
<dbReference type="AlphaFoldDB" id="A0A8S2WP45"/>
<proteinExistence type="predicted"/>
<evidence type="ECO:0000313" key="2">
    <source>
        <dbReference type="EMBL" id="CAF4452177.1"/>
    </source>
</evidence>
<reference evidence="2" key="1">
    <citation type="submission" date="2021-02" db="EMBL/GenBank/DDBJ databases">
        <authorList>
            <person name="Nowell W R."/>
        </authorList>
    </citation>
    <scope>NUCLEOTIDE SEQUENCE</scope>
</reference>
<accession>A0A8S2WP45</accession>
<feature type="non-terminal residue" evidence="2">
    <location>
        <position position="1"/>
    </location>
</feature>
<protein>
    <submittedName>
        <fullName evidence="2">Uncharacterized protein</fullName>
    </submittedName>
</protein>
<evidence type="ECO:0000313" key="3">
    <source>
        <dbReference type="Proteomes" id="UP000681967"/>
    </source>
</evidence>
<dbReference type="Proteomes" id="UP000681967">
    <property type="component" value="Unassembled WGS sequence"/>
</dbReference>
<name>A0A8S2WP45_9BILA</name>
<gene>
    <name evidence="2" type="ORF">BYL167_LOCUS33810</name>
    <name evidence="1" type="ORF">GIL414_LOCUS17826</name>
</gene>
<dbReference type="EMBL" id="CAJOBH010066804">
    <property type="protein sequence ID" value="CAF4452177.1"/>
    <property type="molecule type" value="Genomic_DNA"/>
</dbReference>
<evidence type="ECO:0000313" key="1">
    <source>
        <dbReference type="EMBL" id="CAF4116366.1"/>
    </source>
</evidence>
<organism evidence="2 3">
    <name type="scientific">Rotaria magnacalcarata</name>
    <dbReference type="NCBI Taxonomy" id="392030"/>
    <lineage>
        <taxon>Eukaryota</taxon>
        <taxon>Metazoa</taxon>
        <taxon>Spiralia</taxon>
        <taxon>Gnathifera</taxon>
        <taxon>Rotifera</taxon>
        <taxon>Eurotatoria</taxon>
        <taxon>Bdelloidea</taxon>
        <taxon>Philodinida</taxon>
        <taxon>Philodinidae</taxon>
        <taxon>Rotaria</taxon>
    </lineage>
</organism>
<comment type="caution">
    <text evidence="2">The sequence shown here is derived from an EMBL/GenBank/DDBJ whole genome shotgun (WGS) entry which is preliminary data.</text>
</comment>
<dbReference type="Proteomes" id="UP000681720">
    <property type="component" value="Unassembled WGS sequence"/>
</dbReference>